<dbReference type="AlphaFoldDB" id="A0A0E1VYG0"/>
<dbReference type="Pfam" id="PF20148">
    <property type="entry name" value="DUF6531"/>
    <property type="match status" value="1"/>
</dbReference>
<sequence>MSGISGLGGMLAGLETRHVTSLDVERRIDRYGNQPGNWAARHGVERALSGLLQRSVDAGSGNKVCLAADEVDIKLPGRLPIMWARYHSSALKNAGLLGPGWRTAWEATLRREEDRLAYTDDQGRVLSLPMPHRGSQVIVSSEQLHVAHLPDGRMVVADLTPHYSVFGEFDEAGVARLKYIEDLHKQRIGCIWDDAGRLKRMRGTCGHELKMHYGSDGHRLTGIECVDGGPTGWLVHYGYDDDGRLAEVRNRIGDVVRRFVYENGRIVREVGPLGQTTQYKWEVRRGAARVIERSTCRGARDRFNYDPDEGRCEVIDTFGHAAQWKFDRQGNISSHTDFAGSRYTFVYDSAGWPTQLNLPGDRQVRITFDNLGRVTRETDPLGGERSTIYAFATREPVTVRESDGRLWVWRHDDRLRAIHHQSPSHGSTQIAYSEHERGETHSYVTDRGTSITIERDRRGQVIGLGTAPDKATTYRRDAEGRVVEIVDPVGAVTKIENDLLGRPLIVTLPGGRQERRVWNAAGQLVKITGPDGYSRLWHRDSYGRVVQFVDEEGSVTAHEYDAHGRRIRTASGNGATQEFEWGPADRLVSIVDADRVTRTLSYSMAGWLQQIATTAESMTRREIFVHDAVGRLIGRETEHAHYHYAYTQQGLLGTIDCSPTEAGEAIGVAADTIRFEYNPFGLVTAEHGGAGVLHYEYDERGRTRAVTLPDGCVVKSERDEDGRVALVGMTCREESRGIAAFRYDNLGRQVLRSQGELYLRSVYTSASELERCFAMSVVRTPNNEMQAGEVRYWREFQYSIAGNITQVGDRFEGKTYCDYDRRGRLLRMLSDEVGIEYFTWDAAGNLFDTAHVAASVVACPDHRMREYKGYQYEYDAWGNVICKRSAAAEQSFTWDAEGRLMEVRSRQARVRFRYDALGRRTSKSIERHDADHARQANSSTEVVHFVWEGERLMQERSEKEIRTFLYQPAADGFMSYAPLARVDQVRDADGNVQPMRLYHYHVDAAGTAVAMTDDAGALAWAGRYSAWGRILPPTSLKVQIDQPLRFAGHYADDEVRLHLNGTRYYDPDTGRYLSPDRSAEPGTSPYRYVSNPQTACNPTGRAVTLARPRAGKRLGSSVKRTFDLGEPAAGLVAKLDDVVDGALIQLGQEV</sequence>
<evidence type="ECO:0000259" key="3">
    <source>
        <dbReference type="Pfam" id="PF20148"/>
    </source>
</evidence>
<dbReference type="Pfam" id="PF05593">
    <property type="entry name" value="RHS_repeat"/>
    <property type="match status" value="1"/>
</dbReference>
<dbReference type="NCBIfam" id="TIGR01643">
    <property type="entry name" value="YD_repeat_2x"/>
    <property type="match status" value="6"/>
</dbReference>
<dbReference type="InterPro" id="IPR045351">
    <property type="entry name" value="DUF6531"/>
</dbReference>
<proteinExistence type="predicted"/>
<accession>A0A0E1VYG0</accession>
<evidence type="ECO:0000313" key="5">
    <source>
        <dbReference type="EMBL" id="EET06000.1"/>
    </source>
</evidence>
<dbReference type="Pfam" id="PF03527">
    <property type="entry name" value="RHS"/>
    <property type="match status" value="1"/>
</dbReference>
<protein>
    <submittedName>
        <fullName evidence="5">YD repeat/RHS repeat protein</fullName>
    </submittedName>
</protein>
<dbReference type="EMBL" id="CM000833">
    <property type="protein sequence ID" value="EET06000.1"/>
    <property type="molecule type" value="Genomic_DNA"/>
</dbReference>
<dbReference type="Proteomes" id="UP000001812">
    <property type="component" value="Chromosome II"/>
</dbReference>
<feature type="domain" description="DUF6531" evidence="3">
    <location>
        <begin position="55"/>
        <end position="127"/>
    </location>
</feature>
<evidence type="ECO:0000259" key="2">
    <source>
        <dbReference type="Pfam" id="PF03527"/>
    </source>
</evidence>
<evidence type="ECO:0000259" key="4">
    <source>
        <dbReference type="Pfam" id="PF25023"/>
    </source>
</evidence>
<dbReference type="PANTHER" id="PTHR32305:SF15">
    <property type="entry name" value="PROTEIN RHSA-RELATED"/>
    <property type="match status" value="1"/>
</dbReference>
<name>A0A0E1VYG0_BURPE</name>
<reference evidence="5" key="1">
    <citation type="submission" date="2009-05" db="EMBL/GenBank/DDBJ databases">
        <authorList>
            <person name="Harkins D.M."/>
            <person name="DeShazer D."/>
            <person name="Woods D.E."/>
            <person name="Brinkac L.M."/>
            <person name="Brown K.A."/>
            <person name="Hung G.C."/>
            <person name="Tuanyok A."/>
            <person name="Zhang B."/>
            <person name="Nierman W.C."/>
        </authorList>
    </citation>
    <scope>NUCLEOTIDE SEQUENCE [LARGE SCALE GENOMIC DNA]</scope>
    <source>
        <strain evidence="5">1710a</strain>
    </source>
</reference>
<keyword evidence="1" id="KW-0677">Repeat</keyword>
<dbReference type="InterPro" id="IPR001826">
    <property type="entry name" value="RHS"/>
</dbReference>
<dbReference type="Gene3D" id="2.180.10.10">
    <property type="entry name" value="RHS repeat-associated core"/>
    <property type="match status" value="2"/>
</dbReference>
<feature type="domain" description="Teneurin-like YD-shell" evidence="4">
    <location>
        <begin position="322"/>
        <end position="448"/>
    </location>
</feature>
<dbReference type="PANTHER" id="PTHR32305">
    <property type="match status" value="1"/>
</dbReference>
<organism evidence="5">
    <name type="scientific">Burkholderia pseudomallei 1710a</name>
    <dbReference type="NCBI Taxonomy" id="320371"/>
    <lineage>
        <taxon>Bacteria</taxon>
        <taxon>Pseudomonadati</taxon>
        <taxon>Pseudomonadota</taxon>
        <taxon>Betaproteobacteria</taxon>
        <taxon>Burkholderiales</taxon>
        <taxon>Burkholderiaceae</taxon>
        <taxon>Burkholderia</taxon>
        <taxon>pseudomallei group</taxon>
    </lineage>
</organism>
<evidence type="ECO:0000256" key="1">
    <source>
        <dbReference type="ARBA" id="ARBA00022737"/>
    </source>
</evidence>
<dbReference type="InterPro" id="IPR022385">
    <property type="entry name" value="Rhs_assc_core"/>
</dbReference>
<dbReference type="InterPro" id="IPR056823">
    <property type="entry name" value="TEN-like_YD-shell"/>
</dbReference>
<dbReference type="InterPro" id="IPR031325">
    <property type="entry name" value="RHS_repeat"/>
</dbReference>
<dbReference type="RefSeq" id="WP_004529649.1">
    <property type="nucleotide sequence ID" value="NZ_CM000833.1"/>
</dbReference>
<feature type="domain" description="RHS protein conserved region" evidence="2">
    <location>
        <begin position="998"/>
        <end position="1031"/>
    </location>
</feature>
<dbReference type="NCBIfam" id="TIGR03696">
    <property type="entry name" value="Rhs_assc_core"/>
    <property type="match status" value="1"/>
</dbReference>
<dbReference type="InterPro" id="IPR050708">
    <property type="entry name" value="T6SS_VgrG/RHS"/>
</dbReference>
<dbReference type="HOGENOM" id="CLU_001218_1_4_4"/>
<dbReference type="Pfam" id="PF25023">
    <property type="entry name" value="TEN_YD-shell"/>
    <property type="match status" value="2"/>
</dbReference>
<dbReference type="InterPro" id="IPR006530">
    <property type="entry name" value="YD"/>
</dbReference>
<feature type="domain" description="Teneurin-like YD-shell" evidence="4">
    <location>
        <begin position="789"/>
        <end position="923"/>
    </location>
</feature>
<gene>
    <name evidence="5" type="ORF">BURPS1710A_A2635</name>
</gene>